<evidence type="ECO:0000313" key="2">
    <source>
        <dbReference type="EMBL" id="KAJ7376205.1"/>
    </source>
</evidence>
<dbReference type="AlphaFoldDB" id="A0A9W9Z7A4"/>
<feature type="compositionally biased region" description="Basic and acidic residues" evidence="1">
    <location>
        <begin position="32"/>
        <end position="41"/>
    </location>
</feature>
<protein>
    <submittedName>
        <fullName evidence="2">Uncharacterized protein</fullName>
    </submittedName>
</protein>
<dbReference type="EMBL" id="MU826408">
    <property type="protein sequence ID" value="KAJ7376205.1"/>
    <property type="molecule type" value="Genomic_DNA"/>
</dbReference>
<organism evidence="2 3">
    <name type="scientific">Desmophyllum pertusum</name>
    <dbReference type="NCBI Taxonomy" id="174260"/>
    <lineage>
        <taxon>Eukaryota</taxon>
        <taxon>Metazoa</taxon>
        <taxon>Cnidaria</taxon>
        <taxon>Anthozoa</taxon>
        <taxon>Hexacorallia</taxon>
        <taxon>Scleractinia</taxon>
        <taxon>Caryophylliina</taxon>
        <taxon>Caryophylliidae</taxon>
        <taxon>Desmophyllum</taxon>
    </lineage>
</organism>
<keyword evidence="3" id="KW-1185">Reference proteome</keyword>
<comment type="caution">
    <text evidence="2">The sequence shown here is derived from an EMBL/GenBank/DDBJ whole genome shotgun (WGS) entry which is preliminary data.</text>
</comment>
<proteinExistence type="predicted"/>
<gene>
    <name evidence="2" type="ORF">OS493_036186</name>
</gene>
<reference evidence="2" key="1">
    <citation type="submission" date="2023-01" db="EMBL/GenBank/DDBJ databases">
        <title>Genome assembly of the deep-sea coral Lophelia pertusa.</title>
        <authorList>
            <person name="Herrera S."/>
            <person name="Cordes E."/>
        </authorList>
    </citation>
    <scope>NUCLEOTIDE SEQUENCE</scope>
    <source>
        <strain evidence="2">USNM1676648</strain>
        <tissue evidence="2">Polyp</tissue>
    </source>
</reference>
<evidence type="ECO:0000256" key="1">
    <source>
        <dbReference type="SAM" id="MobiDB-lite"/>
    </source>
</evidence>
<sequence>MYQPHPLAIVMLIRQIRGDLMIITMTQKQDVYDESHSDQAHDAIPLRSRKEIKRNETSQSESEPRHHDNVPLRDSNKGIRLAADREPEVHVVSPTENTLNNWANIIKVNGLFSFLH</sequence>
<evidence type="ECO:0000313" key="3">
    <source>
        <dbReference type="Proteomes" id="UP001163046"/>
    </source>
</evidence>
<name>A0A9W9Z7A4_9CNID</name>
<dbReference type="Proteomes" id="UP001163046">
    <property type="component" value="Unassembled WGS sequence"/>
</dbReference>
<feature type="region of interest" description="Disordered" evidence="1">
    <location>
        <begin position="32"/>
        <end position="78"/>
    </location>
</feature>
<accession>A0A9W9Z7A4</accession>
<feature type="compositionally biased region" description="Basic and acidic residues" evidence="1">
    <location>
        <begin position="62"/>
        <end position="78"/>
    </location>
</feature>